<name>A0ABS8VTY4_9PROT</name>
<feature type="region of interest" description="Disordered" evidence="1">
    <location>
        <begin position="32"/>
        <end position="131"/>
    </location>
</feature>
<sequence length="131" mass="14124">MTDERILKNSSFVVLLSGLVLVSGMVFQSGVADAQSRYNGRASSTTSRTEGYRQSGMSRSIPRSRTVQTTPSASLERSNTRSSRPERIGGPYRSALTPQTAPDAPTLPHLTKAVEPQSYKSEHAPASAAKR</sequence>
<feature type="compositionally biased region" description="Polar residues" evidence="1">
    <location>
        <begin position="55"/>
        <end position="82"/>
    </location>
</feature>
<dbReference type="Proteomes" id="UP001521074">
    <property type="component" value="Unassembled WGS sequence"/>
</dbReference>
<dbReference type="EMBL" id="JAJSOJ010000015">
    <property type="protein sequence ID" value="MCE0743296.1"/>
    <property type="molecule type" value="Genomic_DNA"/>
</dbReference>
<accession>A0ABS8VTY4</accession>
<evidence type="ECO:0000256" key="1">
    <source>
        <dbReference type="SAM" id="MobiDB-lite"/>
    </source>
</evidence>
<proteinExistence type="predicted"/>
<comment type="caution">
    <text evidence="2">The sequence shown here is derived from an EMBL/GenBank/DDBJ whole genome shotgun (WGS) entry which is preliminary data.</text>
</comment>
<dbReference type="RefSeq" id="WP_232876833.1">
    <property type="nucleotide sequence ID" value="NZ_JAJSOJ010000015.1"/>
</dbReference>
<keyword evidence="3" id="KW-1185">Reference proteome</keyword>
<organism evidence="2 3">
    <name type="scientific">Acetobacter sicerae</name>
    <dbReference type="NCBI Taxonomy" id="85325"/>
    <lineage>
        <taxon>Bacteria</taxon>
        <taxon>Pseudomonadati</taxon>
        <taxon>Pseudomonadota</taxon>
        <taxon>Alphaproteobacteria</taxon>
        <taxon>Acetobacterales</taxon>
        <taxon>Acetobacteraceae</taxon>
        <taxon>Acetobacter</taxon>
    </lineage>
</organism>
<feature type="compositionally biased region" description="Polar residues" evidence="1">
    <location>
        <begin position="36"/>
        <end position="49"/>
    </location>
</feature>
<gene>
    <name evidence="2" type="ORF">LWC05_05240</name>
</gene>
<evidence type="ECO:0000313" key="3">
    <source>
        <dbReference type="Proteomes" id="UP001521074"/>
    </source>
</evidence>
<reference evidence="2 3" key="1">
    <citation type="submission" date="2021-12" db="EMBL/GenBank/DDBJ databases">
        <title>Genome sequence of Acetobacter sicerae DmPark20a_162.</title>
        <authorList>
            <person name="Chaston J.M."/>
        </authorList>
    </citation>
    <scope>NUCLEOTIDE SEQUENCE [LARGE SCALE GENOMIC DNA]</scope>
    <source>
        <strain evidence="2 3">DmPark20a_162</strain>
    </source>
</reference>
<evidence type="ECO:0000313" key="2">
    <source>
        <dbReference type="EMBL" id="MCE0743296.1"/>
    </source>
</evidence>
<protein>
    <submittedName>
        <fullName evidence="2">Uncharacterized protein</fullName>
    </submittedName>
</protein>